<gene>
    <name evidence="2" type="ORF">LZ016_05980</name>
</gene>
<feature type="transmembrane region" description="Helical" evidence="1">
    <location>
        <begin position="12"/>
        <end position="37"/>
    </location>
</feature>
<evidence type="ECO:0008006" key="4">
    <source>
        <dbReference type="Google" id="ProtNLM"/>
    </source>
</evidence>
<organism evidence="2 3">
    <name type="scientific">Sphingomonas telluris</name>
    <dbReference type="NCBI Taxonomy" id="2907998"/>
    <lineage>
        <taxon>Bacteria</taxon>
        <taxon>Pseudomonadati</taxon>
        <taxon>Pseudomonadota</taxon>
        <taxon>Alphaproteobacteria</taxon>
        <taxon>Sphingomonadales</taxon>
        <taxon>Sphingomonadaceae</taxon>
        <taxon>Sphingomonas</taxon>
    </lineage>
</organism>
<evidence type="ECO:0000313" key="2">
    <source>
        <dbReference type="EMBL" id="MCH8615647.1"/>
    </source>
</evidence>
<keyword evidence="3" id="KW-1185">Reference proteome</keyword>
<feature type="transmembrane region" description="Helical" evidence="1">
    <location>
        <begin position="171"/>
        <end position="198"/>
    </location>
</feature>
<proteinExistence type="predicted"/>
<sequence>MAAFWRASEGQAASRATILVPFYVLLCLISLLPFVLIANPPIVDFANHAARLSLACNIQDPAVADMYVYRLGIIPNLAVDLANAPLCGVLGPSAVLKAVTAASLALIYLSGWTIQRKLFGTPNAFLLLLPAVAFNLVTTMGYINFLAGAAIGCAMIALALGREKKFTQLLLIGNVGGIVLFFCHIFALAFVGVFFFGLMLRDQPRTVRGLATAALKTAAMFALPLLMVPLVPSEGKPLAIHYIGKIRVLPALFMAPHPNPSVFGLLFLVPIYLLIRNRRVEIHPALRVPLAVLALYVLLVPNGIQDAIDIDSRTAIPLAYLFFMSLRPIDKEREISGTLFGASAALVGYGAVMAVLFWLPFSRQVEELRGAFGVLPPEVSVFSVAAEDGPRMRVFPFGYNHLTSYATVDRRVFNPLEFSGIGMQPLSSTPKFGPIDSPGSFPVTPAQARKLEHPTADLQNEMLKGNGRFKLRWPEHFDYVIFYHFGHFANFRPELLTEVHRGSFFSILKVRRPQPQRG</sequence>
<feature type="transmembrane region" description="Helical" evidence="1">
    <location>
        <begin position="338"/>
        <end position="359"/>
    </location>
</feature>
<keyword evidence="1" id="KW-1133">Transmembrane helix</keyword>
<evidence type="ECO:0000313" key="3">
    <source>
        <dbReference type="Proteomes" id="UP001203058"/>
    </source>
</evidence>
<keyword evidence="1" id="KW-0812">Transmembrane</keyword>
<feature type="transmembrane region" description="Helical" evidence="1">
    <location>
        <begin position="126"/>
        <end position="159"/>
    </location>
</feature>
<dbReference type="RefSeq" id="WP_241446472.1">
    <property type="nucleotide sequence ID" value="NZ_JAKZHW010000001.1"/>
</dbReference>
<dbReference type="Proteomes" id="UP001203058">
    <property type="component" value="Unassembled WGS sequence"/>
</dbReference>
<reference evidence="2 3" key="1">
    <citation type="submission" date="2022-03" db="EMBL/GenBank/DDBJ databases">
        <authorList>
            <person name="Jo J.-H."/>
            <person name="Im W.-T."/>
        </authorList>
    </citation>
    <scope>NUCLEOTIDE SEQUENCE [LARGE SCALE GENOMIC DNA]</scope>
    <source>
        <strain evidence="2 3">SM33</strain>
    </source>
</reference>
<name>A0ABS9VMK1_9SPHN</name>
<keyword evidence="1" id="KW-0472">Membrane</keyword>
<protein>
    <recommendedName>
        <fullName evidence="4">Glycosyltransferase RgtA/B/C/D-like domain-containing protein</fullName>
    </recommendedName>
</protein>
<feature type="transmembrane region" description="Helical" evidence="1">
    <location>
        <begin position="94"/>
        <end position="114"/>
    </location>
</feature>
<evidence type="ECO:0000256" key="1">
    <source>
        <dbReference type="SAM" id="Phobius"/>
    </source>
</evidence>
<accession>A0ABS9VMK1</accession>
<feature type="transmembrane region" description="Helical" evidence="1">
    <location>
        <begin position="251"/>
        <end position="274"/>
    </location>
</feature>
<feature type="transmembrane region" description="Helical" evidence="1">
    <location>
        <begin position="210"/>
        <end position="231"/>
    </location>
</feature>
<comment type="caution">
    <text evidence="2">The sequence shown here is derived from an EMBL/GenBank/DDBJ whole genome shotgun (WGS) entry which is preliminary data.</text>
</comment>
<dbReference type="EMBL" id="JAKZHW010000001">
    <property type="protein sequence ID" value="MCH8615647.1"/>
    <property type="molecule type" value="Genomic_DNA"/>
</dbReference>